<feature type="region of interest" description="Disordered" evidence="1">
    <location>
        <begin position="1"/>
        <end position="47"/>
    </location>
</feature>
<evidence type="ECO:0000256" key="1">
    <source>
        <dbReference type="SAM" id="MobiDB-lite"/>
    </source>
</evidence>
<dbReference type="AlphaFoldDB" id="A0A8D8A114"/>
<dbReference type="EMBL" id="HBUE01010727">
    <property type="protein sequence ID" value="CAG6448299.1"/>
    <property type="molecule type" value="Transcribed_RNA"/>
</dbReference>
<name>A0A8D8A114_CULPI</name>
<feature type="region of interest" description="Disordered" evidence="1">
    <location>
        <begin position="87"/>
        <end position="111"/>
    </location>
</feature>
<feature type="compositionally biased region" description="Basic and acidic residues" evidence="1">
    <location>
        <begin position="24"/>
        <end position="47"/>
    </location>
</feature>
<organism evidence="2">
    <name type="scientific">Culex pipiens</name>
    <name type="common">House mosquito</name>
    <dbReference type="NCBI Taxonomy" id="7175"/>
    <lineage>
        <taxon>Eukaryota</taxon>
        <taxon>Metazoa</taxon>
        <taxon>Ecdysozoa</taxon>
        <taxon>Arthropoda</taxon>
        <taxon>Hexapoda</taxon>
        <taxon>Insecta</taxon>
        <taxon>Pterygota</taxon>
        <taxon>Neoptera</taxon>
        <taxon>Endopterygota</taxon>
        <taxon>Diptera</taxon>
        <taxon>Nematocera</taxon>
        <taxon>Culicoidea</taxon>
        <taxon>Culicidae</taxon>
        <taxon>Culicinae</taxon>
        <taxon>Culicini</taxon>
        <taxon>Culex</taxon>
        <taxon>Culex</taxon>
    </lineage>
</organism>
<proteinExistence type="predicted"/>
<protein>
    <submittedName>
        <fullName evidence="2">(northern house mosquito) hypothetical protein</fullName>
    </submittedName>
</protein>
<reference evidence="2" key="1">
    <citation type="submission" date="2021-05" db="EMBL/GenBank/DDBJ databases">
        <authorList>
            <person name="Alioto T."/>
            <person name="Alioto T."/>
            <person name="Gomez Garrido J."/>
        </authorList>
    </citation>
    <scope>NUCLEOTIDE SEQUENCE</scope>
</reference>
<sequence length="111" mass="11442">MPCLHGQHGYAPLGSFSAGRRRKQSDNGRNRGVDGDPGPDGRRSAGERLRAVRAGVATLRGVYPTSSAHGSIAETVVQGESYRVRKQEAAAAGDSKGGGGRGQRRGGISGV</sequence>
<accession>A0A8D8A114</accession>
<feature type="compositionally biased region" description="Gly residues" evidence="1">
    <location>
        <begin position="95"/>
        <end position="111"/>
    </location>
</feature>
<dbReference type="EMBL" id="HBUE01010726">
    <property type="protein sequence ID" value="CAG6448297.1"/>
    <property type="molecule type" value="Transcribed_RNA"/>
</dbReference>
<evidence type="ECO:0000313" key="2">
    <source>
        <dbReference type="EMBL" id="CAG6448299.1"/>
    </source>
</evidence>